<dbReference type="InterPro" id="IPR017452">
    <property type="entry name" value="GPCR_Rhodpsn_7TM"/>
</dbReference>
<evidence type="ECO:0000256" key="8">
    <source>
        <dbReference type="ARBA" id="ARBA00023224"/>
    </source>
</evidence>
<keyword evidence="3 9" id="KW-1133">Transmembrane helix</keyword>
<keyword evidence="5 9" id="KW-0472">Membrane</keyword>
<feature type="transmembrane region" description="Helical" evidence="9">
    <location>
        <begin position="433"/>
        <end position="452"/>
    </location>
</feature>
<dbReference type="GO" id="GO:0035025">
    <property type="term" value="P:positive regulation of Rho protein signal transduction"/>
    <property type="evidence" value="ECO:0007669"/>
    <property type="project" value="TreeGrafter"/>
</dbReference>
<dbReference type="Proteomes" id="UP001178508">
    <property type="component" value="Unassembled WGS sequence"/>
</dbReference>
<keyword evidence="12" id="KW-1185">Reference proteome</keyword>
<proteinExistence type="predicted"/>
<dbReference type="PANTHER" id="PTHR24232">
    <property type="entry name" value="G-PROTEIN COUPLED RECEPTOR"/>
    <property type="match status" value="1"/>
</dbReference>
<evidence type="ECO:0000256" key="1">
    <source>
        <dbReference type="ARBA" id="ARBA00004141"/>
    </source>
</evidence>
<dbReference type="Gene3D" id="1.20.1070.10">
    <property type="entry name" value="Rhodopsin 7-helix transmembrane proteins"/>
    <property type="match status" value="3"/>
</dbReference>
<dbReference type="PROSITE" id="PS50262">
    <property type="entry name" value="G_PROTEIN_RECEP_F1_2"/>
    <property type="match status" value="1"/>
</dbReference>
<reference evidence="11" key="1">
    <citation type="submission" date="2023-08" db="EMBL/GenBank/DDBJ databases">
        <authorList>
            <person name="Alioto T."/>
            <person name="Alioto T."/>
            <person name="Gomez Garrido J."/>
        </authorList>
    </citation>
    <scope>NUCLEOTIDE SEQUENCE</scope>
</reference>
<comment type="caution">
    <text evidence="11">The sequence shown here is derived from an EMBL/GenBank/DDBJ whole genome shotgun (WGS) entry which is preliminary data.</text>
</comment>
<feature type="transmembrane region" description="Helical" evidence="9">
    <location>
        <begin position="73"/>
        <end position="94"/>
    </location>
</feature>
<dbReference type="SUPFAM" id="SSF81321">
    <property type="entry name" value="Family A G protein-coupled receptor-like"/>
    <property type="match status" value="1"/>
</dbReference>
<gene>
    <name evidence="11" type="ORF">XNOV1_A029637</name>
</gene>
<feature type="transmembrane region" description="Helical" evidence="9">
    <location>
        <begin position="504"/>
        <end position="523"/>
    </location>
</feature>
<evidence type="ECO:0000256" key="4">
    <source>
        <dbReference type="ARBA" id="ARBA00023040"/>
    </source>
</evidence>
<evidence type="ECO:0000256" key="6">
    <source>
        <dbReference type="ARBA" id="ARBA00023170"/>
    </source>
</evidence>
<name>A0AAV1EHS4_XYRNO</name>
<keyword evidence="2 9" id="KW-0812">Transmembrane</keyword>
<evidence type="ECO:0000256" key="2">
    <source>
        <dbReference type="ARBA" id="ARBA00022692"/>
    </source>
</evidence>
<feature type="transmembrane region" description="Helical" evidence="9">
    <location>
        <begin position="313"/>
        <end position="332"/>
    </location>
</feature>
<feature type="transmembrane region" description="Helical" evidence="9">
    <location>
        <begin position="32"/>
        <end position="53"/>
    </location>
</feature>
<dbReference type="EMBL" id="CAUIWU010000006">
    <property type="protein sequence ID" value="CAJ1048288.1"/>
    <property type="molecule type" value="Genomic_DNA"/>
</dbReference>
<keyword evidence="4" id="KW-0297">G-protein coupled receptor</keyword>
<feature type="transmembrane region" description="Helical" evidence="9">
    <location>
        <begin position="543"/>
        <end position="563"/>
    </location>
</feature>
<evidence type="ECO:0000313" key="12">
    <source>
        <dbReference type="Proteomes" id="UP001178508"/>
    </source>
</evidence>
<evidence type="ECO:0000256" key="7">
    <source>
        <dbReference type="ARBA" id="ARBA00023180"/>
    </source>
</evidence>
<comment type="subcellular location">
    <subcellularLocation>
        <location evidence="1">Membrane</location>
        <topology evidence="1">Multi-pass membrane protein</topology>
    </subcellularLocation>
</comment>
<feature type="transmembrane region" description="Helical" evidence="9">
    <location>
        <begin position="353"/>
        <end position="377"/>
    </location>
</feature>
<evidence type="ECO:0000256" key="5">
    <source>
        <dbReference type="ARBA" id="ARBA00023136"/>
    </source>
</evidence>
<accession>A0AAV1EHS4</accession>
<evidence type="ECO:0000259" key="10">
    <source>
        <dbReference type="PROSITE" id="PS50262"/>
    </source>
</evidence>
<evidence type="ECO:0000256" key="9">
    <source>
        <dbReference type="SAM" id="Phobius"/>
    </source>
</evidence>
<feature type="transmembrane region" description="Helical" evidence="9">
    <location>
        <begin position="458"/>
        <end position="483"/>
    </location>
</feature>
<evidence type="ECO:0000256" key="3">
    <source>
        <dbReference type="ARBA" id="ARBA00022989"/>
    </source>
</evidence>
<dbReference type="PANTHER" id="PTHR24232:SF41">
    <property type="entry name" value="LYSOPHOSPHATIDIC ACID RECEPTOR 4"/>
    <property type="match status" value="1"/>
</dbReference>
<dbReference type="GO" id="GO:0070915">
    <property type="term" value="F:lysophosphatidic acid receptor activity"/>
    <property type="evidence" value="ECO:0007669"/>
    <property type="project" value="TreeGrafter"/>
</dbReference>
<keyword evidence="6" id="KW-0675">Receptor</keyword>
<sequence length="579" mass="64792">MWTNSSSIHNSSLNLSHNDCTIDVAFQSYNTAFSLLKVALIAPLTFIILYLAYQRWKQQGSWTAESHCDVFTYHLAVMELFTILGTAVTLLGNFSRFKIIVQVGMNLITVPYCGETLFHDLTCVERYLAVVHPLTYRGLKTARGVRIRNVMIGCVWWKQQGSWTAESHCDVFTYHLAVMELFTILGTAVTLLGYFSRLKIMVQVGMNLVTVPYSGETLFHDLTCVERYLAVVHPLTYRGLKTARGVRIRNVIIGYVWLLSLGWMVAADLFIMEISVNSTLFGYTNNTPDPFSNSSGPSGECGWSSLDIQILTAFYISDIVLLLPLSALVLYLGCKRWRQQRFNPAETTSHSDIFTFHMMTMEMIIVLASFVFCVGLYADLVDMRKYSYQIFSCTWCAKLTFHMLTCVERYVAVVHPVTYIRLKNEGGVRIRNVSIGCVWLLCLLWALVVAFTKAQINMILYFCFVAVSLAVVSFSSVSVLCALKRPGPGDGSGNKKKVDPMKRKASHTTTAITGALFLCFGGMLCCDALEASQLLDRRVGCAVLTSALWFSLPGSLVLPLLFLHRAGTLSCCKCNTRRG</sequence>
<keyword evidence="8" id="KW-0807">Transducer</keyword>
<keyword evidence="7" id="KW-0325">Glycoprotein</keyword>
<feature type="transmembrane region" description="Helical" evidence="9">
    <location>
        <begin position="251"/>
        <end position="272"/>
    </location>
</feature>
<feature type="transmembrane region" description="Helical" evidence="9">
    <location>
        <begin position="172"/>
        <end position="195"/>
    </location>
</feature>
<feature type="domain" description="G-protein coupled receptors family 1 profile" evidence="10">
    <location>
        <begin position="148"/>
        <end position="419"/>
    </location>
</feature>
<organism evidence="11 12">
    <name type="scientific">Xyrichtys novacula</name>
    <name type="common">Pearly razorfish</name>
    <name type="synonym">Hemipteronotus novacula</name>
    <dbReference type="NCBI Taxonomy" id="13765"/>
    <lineage>
        <taxon>Eukaryota</taxon>
        <taxon>Metazoa</taxon>
        <taxon>Chordata</taxon>
        <taxon>Craniata</taxon>
        <taxon>Vertebrata</taxon>
        <taxon>Euteleostomi</taxon>
        <taxon>Actinopterygii</taxon>
        <taxon>Neopterygii</taxon>
        <taxon>Teleostei</taxon>
        <taxon>Neoteleostei</taxon>
        <taxon>Acanthomorphata</taxon>
        <taxon>Eupercaria</taxon>
        <taxon>Labriformes</taxon>
        <taxon>Labridae</taxon>
        <taxon>Xyrichtys</taxon>
    </lineage>
</organism>
<dbReference type="GO" id="GO:0007200">
    <property type="term" value="P:phospholipase C-activating G protein-coupled receptor signaling pathway"/>
    <property type="evidence" value="ECO:0007669"/>
    <property type="project" value="TreeGrafter"/>
</dbReference>
<dbReference type="GO" id="GO:0005886">
    <property type="term" value="C:plasma membrane"/>
    <property type="evidence" value="ECO:0007669"/>
    <property type="project" value="TreeGrafter"/>
</dbReference>
<evidence type="ECO:0000313" key="11">
    <source>
        <dbReference type="EMBL" id="CAJ1048288.1"/>
    </source>
</evidence>
<dbReference type="AlphaFoldDB" id="A0AAV1EHS4"/>
<protein>
    <recommendedName>
        <fullName evidence="10">G-protein coupled receptors family 1 profile domain-containing protein</fullName>
    </recommendedName>
</protein>